<protein>
    <submittedName>
        <fullName evidence="4">T9SS type A sorting domain-containing protein</fullName>
    </submittedName>
</protein>
<dbReference type="NCBIfam" id="TIGR04183">
    <property type="entry name" value="Por_Secre_tail"/>
    <property type="match status" value="1"/>
</dbReference>
<sequence>MKTKLFFLALLLSRFSFAQDGITDVTFGTSGRVNYSIFSSFISMKADYNNKIVALGRNTAGIPILVRFNTDGSLDTTFDTDGVKEIDFGNANESPASFCIFDNGTGWGYLVLSSMSGKVARILDNGSFAPGFGTNGILEYEVNNNFKFASVTYDWANYKILIVRANDVAFSNTGGKIYRLNPNGTFDTTFNGGNPKSFFFNPSQTVDLNNVSTDENGSIFIHGYKNFAGAYQSFVVKFSTTGAQDFGYVLQVSGSSSYTIPGFFLDDLSNTSYIFGMNTSNKFMVVKKLASGSLDNSFANNGILSLDYPNLYYDNVTSLNKHDYGTNDFKIILAGRSRPANGESEIVLSRLNSDGTLDTTFGTSGFASFQSTIVNHTSYVHSAIDYSTGKIYAMGYSSSGTVSLARYNLSSVLSLPTVKNNTLKIYPNPTTETLNFSEELKNISVIDITGRILKSFPGSYSKIDISQLSTGNYILKGLHQNGKEFHAKVVKN</sequence>
<accession>A0ABW9ZB31</accession>
<dbReference type="Gene3D" id="2.80.10.50">
    <property type="match status" value="3"/>
</dbReference>
<dbReference type="Pfam" id="PF18962">
    <property type="entry name" value="Por_Secre_tail"/>
    <property type="match status" value="1"/>
</dbReference>
<dbReference type="Pfam" id="PF17164">
    <property type="entry name" value="DUF5122"/>
    <property type="match status" value="3"/>
</dbReference>
<comment type="caution">
    <text evidence="4">The sequence shown here is derived from an EMBL/GenBank/DDBJ whole genome shotgun (WGS) entry which is preliminary data.</text>
</comment>
<dbReference type="RefSeq" id="WP_166535829.1">
    <property type="nucleotide sequence ID" value="NZ_JAABLM010000002.1"/>
</dbReference>
<proteinExistence type="predicted"/>
<keyword evidence="1 2" id="KW-0732">Signal</keyword>
<evidence type="ECO:0000256" key="2">
    <source>
        <dbReference type="SAM" id="SignalP"/>
    </source>
</evidence>
<organism evidence="4 5">
    <name type="scientific">Flavobacterium ichthyis</name>
    <dbReference type="NCBI Taxonomy" id="2698827"/>
    <lineage>
        <taxon>Bacteria</taxon>
        <taxon>Pseudomonadati</taxon>
        <taxon>Bacteroidota</taxon>
        <taxon>Flavobacteriia</taxon>
        <taxon>Flavobacteriales</taxon>
        <taxon>Flavobacteriaceae</taxon>
        <taxon>Flavobacterium</taxon>
    </lineage>
</organism>
<dbReference type="EMBL" id="JAABLM010000002">
    <property type="protein sequence ID" value="NBL64003.1"/>
    <property type="molecule type" value="Genomic_DNA"/>
</dbReference>
<dbReference type="Proteomes" id="UP000798602">
    <property type="component" value="Unassembled WGS sequence"/>
</dbReference>
<gene>
    <name evidence="4" type="ORF">GV828_02180</name>
</gene>
<name>A0ABW9ZB31_9FLAO</name>
<evidence type="ECO:0000256" key="1">
    <source>
        <dbReference type="ARBA" id="ARBA00022729"/>
    </source>
</evidence>
<dbReference type="InterPro" id="IPR026444">
    <property type="entry name" value="Secre_tail"/>
</dbReference>
<feature type="chain" id="PRO_5045813807" evidence="2">
    <location>
        <begin position="19"/>
        <end position="492"/>
    </location>
</feature>
<evidence type="ECO:0000313" key="4">
    <source>
        <dbReference type="EMBL" id="NBL64003.1"/>
    </source>
</evidence>
<reference evidence="5" key="1">
    <citation type="submission" date="2020-01" db="EMBL/GenBank/DDBJ databases">
        <title>Sphingomonas sp. strain CSW-10.</title>
        <authorList>
            <person name="Chen W.-M."/>
        </authorList>
    </citation>
    <scope>NUCLEOTIDE SEQUENCE [LARGE SCALE GENOMIC DNA]</scope>
    <source>
        <strain evidence="5">NST-5</strain>
    </source>
</reference>
<feature type="domain" description="Secretion system C-terminal sorting" evidence="3">
    <location>
        <begin position="425"/>
        <end position="489"/>
    </location>
</feature>
<evidence type="ECO:0000259" key="3">
    <source>
        <dbReference type="Pfam" id="PF18962"/>
    </source>
</evidence>
<dbReference type="NCBIfam" id="TIGR02608">
    <property type="entry name" value="delta_60_rpt"/>
    <property type="match status" value="3"/>
</dbReference>
<feature type="signal peptide" evidence="2">
    <location>
        <begin position="1"/>
        <end position="18"/>
    </location>
</feature>
<evidence type="ECO:0000313" key="5">
    <source>
        <dbReference type="Proteomes" id="UP000798602"/>
    </source>
</evidence>
<keyword evidence="5" id="KW-1185">Reference proteome</keyword>
<dbReference type="InterPro" id="IPR013431">
    <property type="entry name" value="Delta_60_rpt"/>
</dbReference>